<dbReference type="PIRSF" id="PIRSF000109">
    <property type="entry name" value="6PGD"/>
    <property type="match status" value="1"/>
</dbReference>
<comment type="subunit">
    <text evidence="4">Homodimer.</text>
</comment>
<dbReference type="Pfam" id="PF00393">
    <property type="entry name" value="6PGD"/>
    <property type="match status" value="1"/>
</dbReference>
<dbReference type="FunFam" id="1.10.1040.10:FF:000002">
    <property type="entry name" value="6-phosphogluconate dehydrogenase, decarboxylating"/>
    <property type="match status" value="1"/>
</dbReference>
<feature type="binding site" evidence="13">
    <location>
        <begin position="34"/>
        <end position="39"/>
    </location>
    <ligand>
        <name>NADP(+)</name>
        <dbReference type="ChEBI" id="CHEBI:58349"/>
    </ligand>
</feature>
<evidence type="ECO:0000256" key="7">
    <source>
        <dbReference type="ARBA" id="ARBA00023002"/>
    </source>
</evidence>
<keyword evidence="17" id="KW-1185">Reference proteome</keyword>
<evidence type="ECO:0000256" key="14">
    <source>
        <dbReference type="RuleBase" id="RU000485"/>
    </source>
</evidence>
<feature type="binding site" evidence="13">
    <location>
        <begin position="103"/>
        <end position="105"/>
    </location>
    <ligand>
        <name>NADP(+)</name>
        <dbReference type="ChEBI" id="CHEBI:58349"/>
    </ligand>
</feature>
<proteinExistence type="inferred from homology"/>
<dbReference type="GO" id="GO:0004616">
    <property type="term" value="F:phosphogluconate dehydrogenase (decarboxylating) activity"/>
    <property type="evidence" value="ECO:0007669"/>
    <property type="project" value="UniProtKB-EC"/>
</dbReference>
<dbReference type="Pfam" id="PF03446">
    <property type="entry name" value="NAD_binding_2"/>
    <property type="match status" value="1"/>
</dbReference>
<comment type="catalytic activity">
    <reaction evidence="10 14">
        <text>6-phospho-D-gluconate + NADP(+) = D-ribulose 5-phosphate + CO2 + NADPH</text>
        <dbReference type="Rhea" id="RHEA:10116"/>
        <dbReference type="ChEBI" id="CHEBI:16526"/>
        <dbReference type="ChEBI" id="CHEBI:57783"/>
        <dbReference type="ChEBI" id="CHEBI:58121"/>
        <dbReference type="ChEBI" id="CHEBI:58349"/>
        <dbReference type="ChEBI" id="CHEBI:58759"/>
        <dbReference type="EC" id="1.1.1.44"/>
    </reaction>
</comment>
<evidence type="ECO:0000256" key="8">
    <source>
        <dbReference type="ARBA" id="ARBA00023064"/>
    </source>
</evidence>
<protein>
    <recommendedName>
        <fullName evidence="6 14">6-phosphogluconate dehydrogenase, decarboxylating</fullName>
        <ecNumber evidence="5 14">1.1.1.44</ecNumber>
    </recommendedName>
</protein>
<dbReference type="Proteomes" id="UP000317369">
    <property type="component" value="Chromosome"/>
</dbReference>
<dbReference type="UniPathway" id="UPA00115">
    <property type="reaction ID" value="UER00410"/>
</dbReference>
<dbReference type="InterPro" id="IPR036291">
    <property type="entry name" value="NAD(P)-bd_dom_sf"/>
</dbReference>
<dbReference type="PROSITE" id="PS00461">
    <property type="entry name" value="6PGD"/>
    <property type="match status" value="1"/>
</dbReference>
<dbReference type="PANTHER" id="PTHR11811">
    <property type="entry name" value="6-PHOSPHOGLUCONATE DEHYDROGENASE"/>
    <property type="match status" value="1"/>
</dbReference>
<dbReference type="InterPro" id="IPR006115">
    <property type="entry name" value="6PGDH_NADP-bd"/>
</dbReference>
<feature type="domain" description="6-phosphogluconate dehydrogenase C-terminal" evidence="15">
    <location>
        <begin position="225"/>
        <end position="518"/>
    </location>
</feature>
<feature type="binding site" description="in other chain" evidence="12">
    <location>
        <position position="237"/>
    </location>
    <ligand>
        <name>substrate</name>
        <note>ligand shared between dimeric partners</note>
    </ligand>
</feature>
<feature type="binding site" evidence="12">
    <location>
        <position position="500"/>
    </location>
    <ligand>
        <name>substrate</name>
        <note>ligand shared between dimeric partners</note>
    </ligand>
</feature>
<keyword evidence="9 14" id="KW-0570">Pentose shunt</keyword>
<evidence type="ECO:0000256" key="1">
    <source>
        <dbReference type="ARBA" id="ARBA00002526"/>
    </source>
</evidence>
<dbReference type="SUPFAM" id="SSF51735">
    <property type="entry name" value="NAD(P)-binding Rossmann-fold domains"/>
    <property type="match status" value="1"/>
</dbReference>
<evidence type="ECO:0000256" key="10">
    <source>
        <dbReference type="ARBA" id="ARBA00048640"/>
    </source>
</evidence>
<dbReference type="KEGG" id="pcor:KS4_06460"/>
<dbReference type="PRINTS" id="PR00076">
    <property type="entry name" value="6PGDHDRGNASE"/>
</dbReference>
<organism evidence="16 17">
    <name type="scientific">Poriferisphaera corsica</name>
    <dbReference type="NCBI Taxonomy" id="2528020"/>
    <lineage>
        <taxon>Bacteria</taxon>
        <taxon>Pseudomonadati</taxon>
        <taxon>Planctomycetota</taxon>
        <taxon>Phycisphaerae</taxon>
        <taxon>Phycisphaerales</taxon>
        <taxon>Phycisphaeraceae</taxon>
        <taxon>Poriferisphaera</taxon>
    </lineage>
</organism>
<comment type="pathway">
    <text evidence="2 14">Carbohydrate degradation; pentose phosphate pathway; D-ribulose 5-phosphate from D-glucose 6-phosphate (oxidative stage): step 3/3.</text>
</comment>
<dbReference type="Gene3D" id="1.10.1040.10">
    <property type="entry name" value="N-(1-d-carboxylethyl)-l-norvaline Dehydrogenase, domain 2"/>
    <property type="match status" value="1"/>
</dbReference>
<dbReference type="GO" id="GO:0019521">
    <property type="term" value="P:D-gluconate metabolic process"/>
    <property type="evidence" value="ECO:0007669"/>
    <property type="project" value="UniProtKB-KW"/>
</dbReference>
<name>A0A517YQV0_9BACT</name>
<dbReference type="InterPro" id="IPR008927">
    <property type="entry name" value="6-PGluconate_DH-like_C_sf"/>
</dbReference>
<dbReference type="EC" id="1.1.1.44" evidence="5 14"/>
<feature type="binding site" description="in other chain" evidence="12">
    <location>
        <position position="131"/>
    </location>
    <ligand>
        <name>substrate</name>
        <note>ligand shared between dimeric partners</note>
    </ligand>
</feature>
<evidence type="ECO:0000256" key="3">
    <source>
        <dbReference type="ARBA" id="ARBA00008419"/>
    </source>
</evidence>
<evidence type="ECO:0000256" key="12">
    <source>
        <dbReference type="PIRSR" id="PIRSR000109-2"/>
    </source>
</evidence>
<dbReference type="InterPro" id="IPR006113">
    <property type="entry name" value="6PGDH_Gnd/GntZ"/>
</dbReference>
<evidence type="ECO:0000256" key="11">
    <source>
        <dbReference type="PIRSR" id="PIRSR000109-1"/>
    </source>
</evidence>
<evidence type="ECO:0000313" key="17">
    <source>
        <dbReference type="Proteomes" id="UP000317369"/>
    </source>
</evidence>
<feature type="active site" description="Proton donor" evidence="11">
    <location>
        <position position="236"/>
    </location>
</feature>
<dbReference type="SMART" id="SM01350">
    <property type="entry name" value="6PGD"/>
    <property type="match status" value="1"/>
</dbReference>
<comment type="similarity">
    <text evidence="3 14">Belongs to the 6-phosphogluconate dehydrogenase family.</text>
</comment>
<feature type="binding site" evidence="12">
    <location>
        <position position="494"/>
    </location>
    <ligand>
        <name>substrate</name>
        <note>ligand shared between dimeric partners</note>
    </ligand>
</feature>
<evidence type="ECO:0000256" key="4">
    <source>
        <dbReference type="ARBA" id="ARBA00011738"/>
    </source>
</evidence>
<feature type="binding site" evidence="13">
    <location>
        <begin position="57"/>
        <end position="59"/>
    </location>
    <ligand>
        <name>NADP(+)</name>
        <dbReference type="ChEBI" id="CHEBI:58349"/>
    </ligand>
</feature>
<dbReference type="EMBL" id="CP036425">
    <property type="protein sequence ID" value="QDU32612.1"/>
    <property type="molecule type" value="Genomic_DNA"/>
</dbReference>
<dbReference type="InterPro" id="IPR013328">
    <property type="entry name" value="6PGD_dom2"/>
</dbReference>
<reference evidence="16 17" key="1">
    <citation type="submission" date="2019-02" db="EMBL/GenBank/DDBJ databases">
        <title>Deep-cultivation of Planctomycetes and their phenomic and genomic characterization uncovers novel biology.</title>
        <authorList>
            <person name="Wiegand S."/>
            <person name="Jogler M."/>
            <person name="Boedeker C."/>
            <person name="Pinto D."/>
            <person name="Vollmers J."/>
            <person name="Rivas-Marin E."/>
            <person name="Kohn T."/>
            <person name="Peeters S.H."/>
            <person name="Heuer A."/>
            <person name="Rast P."/>
            <person name="Oberbeckmann S."/>
            <person name="Bunk B."/>
            <person name="Jeske O."/>
            <person name="Meyerdierks A."/>
            <person name="Storesund J.E."/>
            <person name="Kallscheuer N."/>
            <person name="Luecker S."/>
            <person name="Lage O.M."/>
            <person name="Pohl T."/>
            <person name="Merkel B.J."/>
            <person name="Hornburger P."/>
            <person name="Mueller R.-W."/>
            <person name="Bruemmer F."/>
            <person name="Labrenz M."/>
            <person name="Spormann A.M."/>
            <person name="Op den Camp H."/>
            <person name="Overmann J."/>
            <person name="Amann R."/>
            <person name="Jetten M.S.M."/>
            <person name="Mascher T."/>
            <person name="Medema M.H."/>
            <person name="Devos D.P."/>
            <person name="Kaster A.-K."/>
            <person name="Ovreas L."/>
            <person name="Rohde M."/>
            <person name="Galperin M.Y."/>
            <person name="Jogler C."/>
        </authorList>
    </citation>
    <scope>NUCLEOTIDE SEQUENCE [LARGE SCALE GENOMIC DNA]</scope>
    <source>
        <strain evidence="16 17">KS4</strain>
    </source>
</reference>
<dbReference type="SUPFAM" id="SSF48179">
    <property type="entry name" value="6-phosphogluconate dehydrogenase C-terminal domain-like"/>
    <property type="match status" value="1"/>
</dbReference>
<feature type="binding site" description="in other chain" evidence="12">
    <location>
        <position position="335"/>
    </location>
    <ligand>
        <name>substrate</name>
        <note>ligand shared between dimeric partners</note>
    </ligand>
</feature>
<evidence type="ECO:0000259" key="15">
    <source>
        <dbReference type="SMART" id="SM01350"/>
    </source>
</evidence>
<gene>
    <name evidence="16" type="primary">gndA</name>
    <name evidence="16" type="ORF">KS4_06460</name>
</gene>
<comment type="function">
    <text evidence="1">Catalyzes the oxidative decarboxylation of 6-phosphogluconate to ribulose 5-phosphate and CO(2), with concomitant reduction of NADP to NADPH.</text>
</comment>
<sequence length="527" mass="58703">MMYFAEILRGKKNGANAEMAKNQNNGEHHIGLIGLAVMGQNLVLNMADHGFTVSVYNRTTEKMEEFIERCQSGEPSADRVIGYAKLKDFVKSLAKPRKIIFLVKAGRPVDMVIAELLPLIDKGDILIDGGNSEWTDTIRRENELAEKGIHFVGSGVSGGELGARFGPSLMPGGSKEAWNAIKPIWRACAAKVDKKTGAELQGAEAGKPIKGGETCTAHIGPDGAGHYVKMVHNGIEYIDMQLICEAYSIMRHLLAMKPEEIGEVFEEWNKGELSSYLIEITADILKQKDPTNKRKAFVDIVLDRAGQKGTGKWTAMNALDIGVPANAIGEAVYARCLSALKDERVKASKVLKGPKIKPIQRGKAKYVEMIREALYCSKICAYAQGFQLMTEAQKEYNWKLNFGTIAKIWRGGCIIRARFLQKITDAYANDKKLQNLMMDPYFKKAIHSGQEDWRKIISLCAEHGIPSPAFGSALAYYDGYRSEVLPANLLQGMRDYFGAHTYERTDKKRGEMFHIDWPDPKRPQYKA</sequence>
<dbReference type="InterPro" id="IPR006184">
    <property type="entry name" value="6PGdom_BS"/>
</dbReference>
<evidence type="ECO:0000256" key="9">
    <source>
        <dbReference type="ARBA" id="ARBA00023126"/>
    </source>
</evidence>
<keyword evidence="7 14" id="KW-0560">Oxidoreductase</keyword>
<evidence type="ECO:0000256" key="5">
    <source>
        <dbReference type="ARBA" id="ARBA00013011"/>
    </source>
</evidence>
<dbReference type="Gene3D" id="3.40.50.720">
    <property type="entry name" value="NAD(P)-binding Rossmann-like Domain"/>
    <property type="match status" value="1"/>
</dbReference>
<dbReference type="Gene3D" id="1.20.5.320">
    <property type="entry name" value="6-Phosphogluconate Dehydrogenase, domain 3"/>
    <property type="match status" value="1"/>
</dbReference>
<dbReference type="InterPro" id="IPR006114">
    <property type="entry name" value="6PGDH_C"/>
</dbReference>
<dbReference type="GO" id="GO:0050661">
    <property type="term" value="F:NADP binding"/>
    <property type="evidence" value="ECO:0007669"/>
    <property type="project" value="InterPro"/>
</dbReference>
<dbReference type="NCBIfam" id="NF006765">
    <property type="entry name" value="PRK09287.1"/>
    <property type="match status" value="1"/>
</dbReference>
<dbReference type="AlphaFoldDB" id="A0A517YQV0"/>
<feature type="binding site" description="in other chain" evidence="12">
    <location>
        <begin position="157"/>
        <end position="159"/>
    </location>
    <ligand>
        <name>substrate</name>
        <note>ligand shared between dimeric partners</note>
    </ligand>
</feature>
<keyword evidence="8 14" id="KW-0311">Gluconate utilization</keyword>
<accession>A0A517YQV0</accession>
<dbReference type="InterPro" id="IPR006183">
    <property type="entry name" value="Pgluconate_DH"/>
</dbReference>
<dbReference type="NCBIfam" id="TIGR00873">
    <property type="entry name" value="gnd"/>
    <property type="match status" value="1"/>
</dbReference>
<keyword evidence="14" id="KW-0521">NADP</keyword>
<dbReference type="GO" id="GO:0006098">
    <property type="term" value="P:pentose-phosphate shunt"/>
    <property type="evidence" value="ECO:0007669"/>
    <property type="project" value="UniProtKB-UniPathway"/>
</dbReference>
<feature type="binding site" description="in other chain" evidence="12">
    <location>
        <position position="308"/>
    </location>
    <ligand>
        <name>substrate</name>
        <note>ligand shared between dimeric partners</note>
    </ligand>
</feature>
<feature type="binding site" evidence="13">
    <location>
        <position position="131"/>
    </location>
    <ligand>
        <name>NADP(+)</name>
        <dbReference type="ChEBI" id="CHEBI:58349"/>
    </ligand>
</feature>
<feature type="binding site" description="in other chain" evidence="12">
    <location>
        <begin position="232"/>
        <end position="233"/>
    </location>
    <ligand>
        <name>substrate</name>
        <note>ligand shared between dimeric partners</note>
    </ligand>
</feature>
<dbReference type="FunFam" id="3.40.50.720:FF:000007">
    <property type="entry name" value="6-phosphogluconate dehydrogenase, decarboxylating"/>
    <property type="match status" value="1"/>
</dbReference>
<feature type="active site" description="Proton acceptor" evidence="11">
    <location>
        <position position="229"/>
    </location>
</feature>
<evidence type="ECO:0000256" key="2">
    <source>
        <dbReference type="ARBA" id="ARBA00004874"/>
    </source>
</evidence>
<evidence type="ECO:0000313" key="16">
    <source>
        <dbReference type="EMBL" id="QDU32612.1"/>
    </source>
</evidence>
<evidence type="ECO:0000256" key="13">
    <source>
        <dbReference type="PIRSR" id="PIRSR000109-3"/>
    </source>
</evidence>
<evidence type="ECO:0000256" key="6">
    <source>
        <dbReference type="ARBA" id="ARBA00018193"/>
    </source>
</evidence>